<keyword evidence="2" id="KW-1185">Reference proteome</keyword>
<protein>
    <submittedName>
        <fullName evidence="1">Uncharacterized protein</fullName>
    </submittedName>
</protein>
<dbReference type="Proteomes" id="UP001159363">
    <property type="component" value="Chromosome 1"/>
</dbReference>
<sequence length="189" mass="20908">MPRLLGTLIGAHGGSHHTEFSKTEVMYNFLNGAAVKKRLEGSLPTEGNWVRFPSGQLADSRMWESCRTMPLVGGLSRRSPHFLRPCIPTLLRIPIASPTLALKTSMFRTSQNSTLHYSLRLPGVDRTISILRPPRGQSLIMVWSAGVWVTQNEIEFLDAGGVACEHTWLKDGTPVLCEATNPGLMPVRF</sequence>
<evidence type="ECO:0000313" key="2">
    <source>
        <dbReference type="Proteomes" id="UP001159363"/>
    </source>
</evidence>
<reference evidence="1 2" key="1">
    <citation type="submission" date="2023-02" db="EMBL/GenBank/DDBJ databases">
        <title>LHISI_Scaffold_Assembly.</title>
        <authorList>
            <person name="Stuart O.P."/>
            <person name="Cleave R."/>
            <person name="Magrath M.J.L."/>
            <person name="Mikheyev A.S."/>
        </authorList>
    </citation>
    <scope>NUCLEOTIDE SEQUENCE [LARGE SCALE GENOMIC DNA]</scope>
    <source>
        <strain evidence="1">Daus_M_001</strain>
        <tissue evidence="1">Leg muscle</tissue>
    </source>
</reference>
<accession>A0ABQ9IL39</accession>
<proteinExistence type="predicted"/>
<name>A0ABQ9IL39_9NEOP</name>
<organism evidence="1 2">
    <name type="scientific">Dryococelus australis</name>
    <dbReference type="NCBI Taxonomy" id="614101"/>
    <lineage>
        <taxon>Eukaryota</taxon>
        <taxon>Metazoa</taxon>
        <taxon>Ecdysozoa</taxon>
        <taxon>Arthropoda</taxon>
        <taxon>Hexapoda</taxon>
        <taxon>Insecta</taxon>
        <taxon>Pterygota</taxon>
        <taxon>Neoptera</taxon>
        <taxon>Polyneoptera</taxon>
        <taxon>Phasmatodea</taxon>
        <taxon>Verophasmatodea</taxon>
        <taxon>Anareolatae</taxon>
        <taxon>Phasmatidae</taxon>
        <taxon>Eurycanthinae</taxon>
        <taxon>Dryococelus</taxon>
    </lineage>
</organism>
<evidence type="ECO:0000313" key="1">
    <source>
        <dbReference type="EMBL" id="KAJ8897372.1"/>
    </source>
</evidence>
<dbReference type="EMBL" id="JARBHB010000001">
    <property type="protein sequence ID" value="KAJ8897372.1"/>
    <property type="molecule type" value="Genomic_DNA"/>
</dbReference>
<comment type="caution">
    <text evidence="1">The sequence shown here is derived from an EMBL/GenBank/DDBJ whole genome shotgun (WGS) entry which is preliminary data.</text>
</comment>
<gene>
    <name evidence="1" type="ORF">PR048_002718</name>
</gene>